<keyword evidence="1" id="KW-0812">Transmembrane</keyword>
<evidence type="ECO:0000313" key="2">
    <source>
        <dbReference type="EMBL" id="CAG8548355.1"/>
    </source>
</evidence>
<dbReference type="GO" id="GO:0006673">
    <property type="term" value="P:inositol phosphoceramide metabolic process"/>
    <property type="evidence" value="ECO:0007669"/>
    <property type="project" value="InterPro"/>
</dbReference>
<reference evidence="2" key="1">
    <citation type="submission" date="2021-06" db="EMBL/GenBank/DDBJ databases">
        <authorList>
            <person name="Kallberg Y."/>
            <person name="Tangrot J."/>
            <person name="Rosling A."/>
        </authorList>
    </citation>
    <scope>NUCLEOTIDE SEQUENCE</scope>
    <source>
        <strain evidence="2">UK204</strain>
    </source>
</reference>
<dbReference type="GO" id="GO:0070916">
    <property type="term" value="C:inositol phosphoceramide synthase complex"/>
    <property type="evidence" value="ECO:0007669"/>
    <property type="project" value="TreeGrafter"/>
</dbReference>
<proteinExistence type="predicted"/>
<dbReference type="AlphaFoldDB" id="A0A9N9B2F1"/>
<dbReference type="GO" id="GO:0000139">
    <property type="term" value="C:Golgi membrane"/>
    <property type="evidence" value="ECO:0007669"/>
    <property type="project" value="TreeGrafter"/>
</dbReference>
<feature type="transmembrane region" description="Helical" evidence="1">
    <location>
        <begin position="147"/>
        <end position="171"/>
    </location>
</feature>
<feature type="transmembrane region" description="Helical" evidence="1">
    <location>
        <begin position="49"/>
        <end position="71"/>
    </location>
</feature>
<name>A0A9N9B2F1_9GLOM</name>
<dbReference type="Proteomes" id="UP000789570">
    <property type="component" value="Unassembled WGS sequence"/>
</dbReference>
<dbReference type="EMBL" id="CAJVPQ010001370">
    <property type="protein sequence ID" value="CAG8548355.1"/>
    <property type="molecule type" value="Genomic_DNA"/>
</dbReference>
<feature type="transmembrane region" description="Helical" evidence="1">
    <location>
        <begin position="83"/>
        <end position="105"/>
    </location>
</feature>
<keyword evidence="1" id="KW-1133">Transmembrane helix</keyword>
<gene>
    <name evidence="2" type="ORF">FCALED_LOCUS5989</name>
</gene>
<evidence type="ECO:0000313" key="3">
    <source>
        <dbReference type="Proteomes" id="UP000789570"/>
    </source>
</evidence>
<evidence type="ECO:0000256" key="1">
    <source>
        <dbReference type="SAM" id="Phobius"/>
    </source>
</evidence>
<protein>
    <submittedName>
        <fullName evidence="2">8438_t:CDS:1</fullName>
    </submittedName>
</protein>
<accession>A0A9N9B2F1</accession>
<keyword evidence="1" id="KW-0472">Membrane</keyword>
<dbReference type="Pfam" id="PF08552">
    <property type="entry name" value="Kei1"/>
    <property type="match status" value="1"/>
</dbReference>
<dbReference type="PANTHER" id="PTHR28077">
    <property type="entry name" value="INOSITOL PHOSPHORYLCERAMIDE SYNTHASE REGULATORY SUBUNIT KEI1"/>
    <property type="match status" value="1"/>
</dbReference>
<comment type="caution">
    <text evidence="2">The sequence shown here is derived from an EMBL/GenBank/DDBJ whole genome shotgun (WGS) entry which is preliminary data.</text>
</comment>
<sequence length="223" mass="25379">MTKLRFYNCCGIIDLQRGVVLITIFALLNKISGFFGIPTIFDGGGTSSIISYIYSIIASIAITYFLLYGVFPENPKIIRYYSHFYWMDLFINVLFTSIFGIWWYLITDHLLLAETEKPKQNNELINNKEAVKVLETSTLPAWKAESAIAIIILISTALIHGYFALVIHSYANFVQKKKPYYPSSGIIPVPRVSSSGTSLLKPEDNSRRHLSVELEDEELPFNY</sequence>
<dbReference type="GO" id="GO:0070917">
    <property type="term" value="F:inositol phosphoceramide synthase regulator activity"/>
    <property type="evidence" value="ECO:0007669"/>
    <property type="project" value="InterPro"/>
</dbReference>
<dbReference type="OrthoDB" id="3338076at2759"/>
<dbReference type="InterPro" id="IPR013862">
    <property type="entry name" value="Kei1"/>
</dbReference>
<dbReference type="PANTHER" id="PTHR28077:SF1">
    <property type="entry name" value="INOSITOL PHOSPHORYLCERAMIDE SYNTHASE REGULATORY SUBUNIT KEI1"/>
    <property type="match status" value="1"/>
</dbReference>
<keyword evidence="3" id="KW-1185">Reference proteome</keyword>
<feature type="transmembrane region" description="Helical" evidence="1">
    <location>
        <begin position="20"/>
        <end position="37"/>
    </location>
</feature>
<organism evidence="2 3">
    <name type="scientific">Funneliformis caledonium</name>
    <dbReference type="NCBI Taxonomy" id="1117310"/>
    <lineage>
        <taxon>Eukaryota</taxon>
        <taxon>Fungi</taxon>
        <taxon>Fungi incertae sedis</taxon>
        <taxon>Mucoromycota</taxon>
        <taxon>Glomeromycotina</taxon>
        <taxon>Glomeromycetes</taxon>
        <taxon>Glomerales</taxon>
        <taxon>Glomeraceae</taxon>
        <taxon>Funneliformis</taxon>
    </lineage>
</organism>